<comment type="caution">
    <text evidence="1">The sequence shown here is derived from an EMBL/GenBank/DDBJ whole genome shotgun (WGS) entry which is preliminary data.</text>
</comment>
<proteinExistence type="predicted"/>
<dbReference type="RefSeq" id="WP_094119117.1">
    <property type="nucleotide sequence ID" value="NZ_MLFN01000001.1"/>
</dbReference>
<protein>
    <submittedName>
        <fullName evidence="1">Uncharacterized protein</fullName>
    </submittedName>
</protein>
<accession>A0A1X1C2R9</accession>
<dbReference type="AlphaFoldDB" id="A0A1X1C2R9"/>
<evidence type="ECO:0000313" key="1">
    <source>
        <dbReference type="EMBL" id="ORM55963.1"/>
    </source>
</evidence>
<sequence length="65" mass="7235">MLTIKTINKDNDISVLQATGDVSFVRESRMIFFRGWSGGDDEMILDDGEVAYVCNEKGVTVATFQ</sequence>
<evidence type="ECO:0000313" key="2">
    <source>
        <dbReference type="Proteomes" id="UP000193933"/>
    </source>
</evidence>
<reference evidence="1 2" key="1">
    <citation type="journal article" date="2017" name="Antonie Van Leeuwenhoek">
        <title>Phylogenomic resolution of the bacterial genus Pantoea and its relationship with Erwinia and Tatumella.</title>
        <authorList>
            <person name="Palmer M."/>
            <person name="Steenkamp E.T."/>
            <person name="Coetzee M.P."/>
            <person name="Chan W.Y."/>
            <person name="van Zyl E."/>
            <person name="De Maayer P."/>
            <person name="Coutinho T.A."/>
            <person name="Blom J."/>
            <person name="Smits T.H."/>
            <person name="Duffy B."/>
            <person name="Venter S.N."/>
        </authorList>
    </citation>
    <scope>NUCLEOTIDE SEQUENCE [LARGE SCALE GENOMIC DNA]</scope>
    <source>
        <strain evidence="1 2">LMG 24534</strain>
    </source>
</reference>
<name>A0A1X1C2R9_9GAMM</name>
<dbReference type="OrthoDB" id="6555749at2"/>
<organism evidence="1 2">
    <name type="scientific">Pantoea conspicua</name>
    <dbReference type="NCBI Taxonomy" id="472705"/>
    <lineage>
        <taxon>Bacteria</taxon>
        <taxon>Pseudomonadati</taxon>
        <taxon>Pseudomonadota</taxon>
        <taxon>Gammaproteobacteria</taxon>
        <taxon>Enterobacterales</taxon>
        <taxon>Erwiniaceae</taxon>
        <taxon>Pantoea</taxon>
    </lineage>
</organism>
<dbReference type="EMBL" id="MLFN01000001">
    <property type="protein sequence ID" value="ORM55963.1"/>
    <property type="molecule type" value="Genomic_DNA"/>
</dbReference>
<gene>
    <name evidence="1" type="ORF">HA41_00585</name>
</gene>
<dbReference type="Proteomes" id="UP000193933">
    <property type="component" value="Unassembled WGS sequence"/>
</dbReference>
<keyword evidence="2" id="KW-1185">Reference proteome</keyword>